<dbReference type="SUPFAM" id="SSF53822">
    <property type="entry name" value="Periplasmic binding protein-like I"/>
    <property type="match status" value="1"/>
</dbReference>
<reference evidence="6 7" key="1">
    <citation type="submission" date="2018-06" db="EMBL/GenBank/DDBJ databases">
        <title>Paenibacillus montanisoli sp. nov., isolated from mountain area soil.</title>
        <authorList>
            <person name="Wu M."/>
        </authorList>
    </citation>
    <scope>NUCLEOTIDE SEQUENCE [LARGE SCALE GENOMIC DNA]</scope>
    <source>
        <strain evidence="6 7">RA17</strain>
    </source>
</reference>
<dbReference type="GO" id="GO:0000976">
    <property type="term" value="F:transcription cis-regulatory region binding"/>
    <property type="evidence" value="ECO:0007669"/>
    <property type="project" value="TreeGrafter"/>
</dbReference>
<dbReference type="AlphaFoldDB" id="A0A328TTA1"/>
<dbReference type="SUPFAM" id="SSF46785">
    <property type="entry name" value="Winged helix' DNA-binding domain"/>
    <property type="match status" value="1"/>
</dbReference>
<evidence type="ECO:0000259" key="5">
    <source>
        <dbReference type="PROSITE" id="PS50949"/>
    </source>
</evidence>
<sequence length="399" mass="44765">MSQDREPLYIRIQNHFKDLIISRKLVEDDKIPTEKDLMDQFEVSRITVVNALAELAKDGWIYRIPGRGSFIKGIPETHMAASATMTDSGALEERKAFRSKIGVVFPFIGDYFAIRLIHGITQALEASEYSVVVMFTYNSKEIEKEVIRELKHNVDGLIIFPVDAEVYNEEIIALKMQNYPFVLIDRHLPGVETNVVTSDSVQASMLAVDHLWSLGHRNIAICSDSPLMTVSVEERIQGYNEALKQKGALINPALILTDFEVNAKKKEKEANSLFLQTEGNSPVLNVEHPFYRFIKNRMATAYIALNCALGVHILSIAKQVGLRVPEDISIITFDNPSPMLEEFSLLTHIDQSEQRIGNEAVRILLEVIRNKGKSIGYQKISLTPSLVMKQTTGPAAPAL</sequence>
<organism evidence="6 7">
    <name type="scientific">Paenibacillus montanisoli</name>
    <dbReference type="NCBI Taxonomy" id="2081970"/>
    <lineage>
        <taxon>Bacteria</taxon>
        <taxon>Bacillati</taxon>
        <taxon>Bacillota</taxon>
        <taxon>Bacilli</taxon>
        <taxon>Bacillales</taxon>
        <taxon>Paenibacillaceae</taxon>
        <taxon>Paenibacillus</taxon>
    </lineage>
</organism>
<dbReference type="Gene3D" id="1.10.10.10">
    <property type="entry name" value="Winged helix-like DNA-binding domain superfamily/Winged helix DNA-binding domain"/>
    <property type="match status" value="1"/>
</dbReference>
<protein>
    <submittedName>
        <fullName evidence="6">LacI family transcriptional regulator</fullName>
    </submittedName>
</protein>
<feature type="domain" description="HTH gntR-type" evidence="5">
    <location>
        <begin position="6"/>
        <end position="74"/>
    </location>
</feature>
<dbReference type="InterPro" id="IPR036390">
    <property type="entry name" value="WH_DNA-bd_sf"/>
</dbReference>
<comment type="caution">
    <text evidence="6">The sequence shown here is derived from an EMBL/GenBank/DDBJ whole genome shotgun (WGS) entry which is preliminary data.</text>
</comment>
<dbReference type="CDD" id="cd07377">
    <property type="entry name" value="WHTH_GntR"/>
    <property type="match status" value="1"/>
</dbReference>
<dbReference type="InterPro" id="IPR036388">
    <property type="entry name" value="WH-like_DNA-bd_sf"/>
</dbReference>
<dbReference type="Gene3D" id="3.40.50.2300">
    <property type="match status" value="2"/>
</dbReference>
<evidence type="ECO:0000256" key="1">
    <source>
        <dbReference type="ARBA" id="ARBA00022491"/>
    </source>
</evidence>
<keyword evidence="7" id="KW-1185">Reference proteome</keyword>
<keyword evidence="1" id="KW-0678">Repressor</keyword>
<keyword evidence="4" id="KW-0804">Transcription</keyword>
<keyword evidence="2" id="KW-0805">Transcription regulation</keyword>
<evidence type="ECO:0000256" key="4">
    <source>
        <dbReference type="ARBA" id="ARBA00023163"/>
    </source>
</evidence>
<dbReference type="InterPro" id="IPR046335">
    <property type="entry name" value="LacI/GalR-like_sensor"/>
</dbReference>
<dbReference type="SMART" id="SM00345">
    <property type="entry name" value="HTH_GNTR"/>
    <property type="match status" value="1"/>
</dbReference>
<dbReference type="OrthoDB" id="457376at2"/>
<evidence type="ECO:0000256" key="2">
    <source>
        <dbReference type="ARBA" id="ARBA00023015"/>
    </source>
</evidence>
<evidence type="ECO:0000256" key="3">
    <source>
        <dbReference type="ARBA" id="ARBA00023125"/>
    </source>
</evidence>
<evidence type="ECO:0000313" key="7">
    <source>
        <dbReference type="Proteomes" id="UP000249260"/>
    </source>
</evidence>
<dbReference type="EMBL" id="QLUW01000006">
    <property type="protein sequence ID" value="RAP73787.1"/>
    <property type="molecule type" value="Genomic_DNA"/>
</dbReference>
<dbReference type="InterPro" id="IPR000524">
    <property type="entry name" value="Tscrpt_reg_HTH_GntR"/>
</dbReference>
<dbReference type="Proteomes" id="UP000249260">
    <property type="component" value="Unassembled WGS sequence"/>
</dbReference>
<dbReference type="RefSeq" id="WP_112885371.1">
    <property type="nucleotide sequence ID" value="NZ_QLUW01000006.1"/>
</dbReference>
<proteinExistence type="predicted"/>
<name>A0A328TTA1_9BACL</name>
<dbReference type="PRINTS" id="PR00035">
    <property type="entry name" value="HTHGNTR"/>
</dbReference>
<dbReference type="PANTHER" id="PTHR30146:SF148">
    <property type="entry name" value="HTH-TYPE TRANSCRIPTIONAL REPRESSOR PURR-RELATED"/>
    <property type="match status" value="1"/>
</dbReference>
<keyword evidence="3" id="KW-0238">DNA-binding</keyword>
<dbReference type="PANTHER" id="PTHR30146">
    <property type="entry name" value="LACI-RELATED TRANSCRIPTIONAL REPRESSOR"/>
    <property type="match status" value="1"/>
</dbReference>
<dbReference type="PROSITE" id="PS50949">
    <property type="entry name" value="HTH_GNTR"/>
    <property type="match status" value="1"/>
</dbReference>
<dbReference type="InterPro" id="IPR028082">
    <property type="entry name" value="Peripla_BP_I"/>
</dbReference>
<dbReference type="CDD" id="cd06267">
    <property type="entry name" value="PBP1_LacI_sugar_binding-like"/>
    <property type="match status" value="1"/>
</dbReference>
<gene>
    <name evidence="6" type="ORF">DL346_26400</name>
</gene>
<dbReference type="GO" id="GO:0003700">
    <property type="term" value="F:DNA-binding transcription factor activity"/>
    <property type="evidence" value="ECO:0007669"/>
    <property type="project" value="InterPro"/>
</dbReference>
<dbReference type="Pfam" id="PF13377">
    <property type="entry name" value="Peripla_BP_3"/>
    <property type="match status" value="1"/>
</dbReference>
<evidence type="ECO:0000313" key="6">
    <source>
        <dbReference type="EMBL" id="RAP73787.1"/>
    </source>
</evidence>
<dbReference type="Pfam" id="PF00392">
    <property type="entry name" value="GntR"/>
    <property type="match status" value="1"/>
</dbReference>
<accession>A0A328TTA1</accession>